<accession>A0A5P2HB61</accession>
<dbReference type="OrthoDB" id="6670339at2"/>
<feature type="signal peptide" evidence="1">
    <location>
        <begin position="1"/>
        <end position="23"/>
    </location>
</feature>
<gene>
    <name evidence="2" type="ORF">FOB72_25190</name>
</gene>
<organism evidence="2 3">
    <name type="scientific">Cupriavidus pauculus</name>
    <dbReference type="NCBI Taxonomy" id="82633"/>
    <lineage>
        <taxon>Bacteria</taxon>
        <taxon>Pseudomonadati</taxon>
        <taxon>Pseudomonadota</taxon>
        <taxon>Betaproteobacteria</taxon>
        <taxon>Burkholderiales</taxon>
        <taxon>Burkholderiaceae</taxon>
        <taxon>Cupriavidus</taxon>
    </lineage>
</organism>
<name>A0A5P2HB61_9BURK</name>
<dbReference type="PROSITE" id="PS51257">
    <property type="entry name" value="PROKAR_LIPOPROTEIN"/>
    <property type="match status" value="1"/>
</dbReference>
<proteinExistence type="predicted"/>
<protein>
    <recommendedName>
        <fullName evidence="4">Membrane associated, exported and processed into extracellular protein EXP</fullName>
    </recommendedName>
</protein>
<dbReference type="Proteomes" id="UP000322822">
    <property type="component" value="Chromosome 2"/>
</dbReference>
<sequence length="577" mass="55873">MKTKLSQSLAFGAIACAATMLVACGGGGGSDSGGGGGTGPTPASVSGKAVDFYLSGATVTFLDCGNQTVTTNASGDFTFPPNCSKSALKVAGGTDIGTRLPFSGVLQSPAVDYKAGVTPVASPLTTLVAQLGPAQAAVLANKLGLGGKDLLNLDPMRDAGALKAAVVVQQLVNQISRSLAGLAAGAGGSLSAEAAAAAAANAVANVVGNASGVVDFTDPATLTATVTAAVKASVQNAKSSLPASLQSNIGAVSDNLAALAGPLIGAQVSAINTALGTITLGADPTATLDAITQSGGLSKVVASESSQLVNKLVSAIAPAAFGDASMSTRLAALGAAVATGSAQDVLNAANDLGGAVNGGLISDVVAAVTLSDYVQLGNVSLNGGAPMPLADNMSVSGGRLDDVAMIITKQGAPFGSGASEVRAGMRYAFNGNTVEVVIERIVLGFTGNALSSVSIPPGAGMSFRITGSVNASGAFSNGDNDSLFANVGTGAMRLPFNTVFRKVQGTGLLTSAQILALTPSANSTVNATFAVAGTSGNDVKAGIGSGAQAVRLPTASVGTGAKTVGGDGVKFAIAIQP</sequence>
<feature type="chain" id="PRO_5024787927" description="Membrane associated, exported and processed into extracellular protein EXP" evidence="1">
    <location>
        <begin position="24"/>
        <end position="577"/>
    </location>
</feature>
<dbReference type="EMBL" id="CP044067">
    <property type="protein sequence ID" value="QET05322.1"/>
    <property type="molecule type" value="Genomic_DNA"/>
</dbReference>
<dbReference type="AlphaFoldDB" id="A0A5P2HB61"/>
<dbReference type="RefSeq" id="WP_150375382.1">
    <property type="nucleotide sequence ID" value="NZ_CP044067.1"/>
</dbReference>
<keyword evidence="1" id="KW-0732">Signal</keyword>
<reference evidence="2 3" key="1">
    <citation type="submission" date="2019-09" db="EMBL/GenBank/DDBJ databases">
        <title>FDA dAtabase for Regulatory Grade micrObial Sequences (FDA-ARGOS): Supporting development and validation of Infectious Disease Dx tests.</title>
        <authorList>
            <person name="Sciortino C."/>
            <person name="Tallon L."/>
            <person name="Sadzewicz L."/>
            <person name="Vavikolanu K."/>
            <person name="Mehta A."/>
            <person name="Aluvathingal J."/>
            <person name="Nadendla S."/>
            <person name="Nandy P."/>
            <person name="Geyer C."/>
            <person name="Yan Y."/>
            <person name="Sichtig H."/>
        </authorList>
    </citation>
    <scope>NUCLEOTIDE SEQUENCE [LARGE SCALE GENOMIC DNA]</scope>
    <source>
        <strain evidence="2 3">FDAARGOS_664</strain>
    </source>
</reference>
<evidence type="ECO:0000313" key="2">
    <source>
        <dbReference type="EMBL" id="QET05322.1"/>
    </source>
</evidence>
<evidence type="ECO:0000256" key="1">
    <source>
        <dbReference type="SAM" id="SignalP"/>
    </source>
</evidence>
<evidence type="ECO:0000313" key="3">
    <source>
        <dbReference type="Proteomes" id="UP000322822"/>
    </source>
</evidence>
<evidence type="ECO:0008006" key="4">
    <source>
        <dbReference type="Google" id="ProtNLM"/>
    </source>
</evidence>